<dbReference type="OrthoDB" id="8752321at2"/>
<name>A0A643FIM9_IDEDE</name>
<dbReference type="InterPro" id="IPR038706">
    <property type="entry name" value="Type_VI_SciN-like_sf"/>
</dbReference>
<dbReference type="Pfam" id="PF12790">
    <property type="entry name" value="T6SS-SciN"/>
    <property type="match status" value="1"/>
</dbReference>
<sequence length="253" mass="26932">MVRRVPGVFLNHGNSSMLRMRVLLMAWNAFVSSGDPARTAAWARQGVRLLGVGLVSLVLAACSTPGSGASQPGVLDSALQMVGLQRVSLQTPDAVNLPSLQKPPKTLRVVIRLHAGDLLNSDTNGQSLPVVARIYELREKEAFERAPATAFDGEKNHLPAELADALLGSREVVLTPGQRYEVTETLPEGTRYIGVLALFRAPAQGRWRHVFDARAASETGLTLGVHACALSVASGQALDVAPELTRLAGVQCS</sequence>
<reference evidence="1 2" key="1">
    <citation type="submission" date="2019-09" db="EMBL/GenBank/DDBJ databases">
        <title>Draft genome sequences of 48 bacterial type strains from the CCUG.</title>
        <authorList>
            <person name="Tunovic T."/>
            <person name="Pineiro-Iglesias B."/>
            <person name="Unosson C."/>
            <person name="Inganas E."/>
            <person name="Ohlen M."/>
            <person name="Cardew S."/>
            <person name="Jensie-Markopoulos S."/>
            <person name="Salva-Serra F."/>
            <person name="Jaen-Luchoro D."/>
            <person name="Karlsson R."/>
            <person name="Svensson-Stadler L."/>
            <person name="Chun J."/>
            <person name="Moore E."/>
        </authorList>
    </citation>
    <scope>NUCLEOTIDE SEQUENCE [LARGE SCALE GENOMIC DNA]</scope>
    <source>
        <strain evidence="1 2">CCUG 30977</strain>
    </source>
</reference>
<keyword evidence="2" id="KW-1185">Reference proteome</keyword>
<gene>
    <name evidence="1" type="primary">tssJ</name>
    <name evidence="1" type="ORF">F7Q92_00370</name>
</gene>
<comment type="caution">
    <text evidence="1">The sequence shown here is derived from an EMBL/GenBank/DDBJ whole genome shotgun (WGS) entry which is preliminary data.</text>
</comment>
<protein>
    <submittedName>
        <fullName evidence="1">Type VI secretion system lipoprotein TssJ</fullName>
    </submittedName>
</protein>
<evidence type="ECO:0000313" key="2">
    <source>
        <dbReference type="Proteomes" id="UP000430120"/>
    </source>
</evidence>
<proteinExistence type="predicted"/>
<dbReference type="PANTHER" id="PTHR37625">
    <property type="entry name" value="OUTER MEMBRANE LIPOPROTEIN-RELATED"/>
    <property type="match status" value="1"/>
</dbReference>
<organism evidence="1 2">
    <name type="scientific">Ideonella dechloratans</name>
    <dbReference type="NCBI Taxonomy" id="36863"/>
    <lineage>
        <taxon>Bacteria</taxon>
        <taxon>Pseudomonadati</taxon>
        <taxon>Pseudomonadota</taxon>
        <taxon>Betaproteobacteria</taxon>
        <taxon>Burkholderiales</taxon>
        <taxon>Sphaerotilaceae</taxon>
        <taxon>Ideonella</taxon>
    </lineage>
</organism>
<dbReference type="Proteomes" id="UP000430120">
    <property type="component" value="Unassembled WGS sequence"/>
</dbReference>
<keyword evidence="1" id="KW-0449">Lipoprotein</keyword>
<evidence type="ECO:0000313" key="1">
    <source>
        <dbReference type="EMBL" id="KAB0585387.1"/>
    </source>
</evidence>
<dbReference type="InterPro" id="IPR017734">
    <property type="entry name" value="T6SS_SciN"/>
</dbReference>
<dbReference type="AlphaFoldDB" id="A0A643FIM9"/>
<dbReference type="NCBIfam" id="TIGR03352">
    <property type="entry name" value="VI_chp_3"/>
    <property type="match status" value="1"/>
</dbReference>
<accession>A0A643FIM9</accession>
<dbReference type="EMBL" id="VZPB01000001">
    <property type="protein sequence ID" value="KAB0585387.1"/>
    <property type="molecule type" value="Genomic_DNA"/>
</dbReference>
<dbReference type="Gene3D" id="2.60.40.4150">
    <property type="entry name" value="Type VI secretion system, lipoprotein SciN"/>
    <property type="match status" value="1"/>
</dbReference>
<dbReference type="PANTHER" id="PTHR37625:SF4">
    <property type="entry name" value="OUTER MEMBRANE LIPOPROTEIN"/>
    <property type="match status" value="1"/>
</dbReference>